<gene>
    <name evidence="1" type="ORF">BJ508DRAFT_313854</name>
</gene>
<accession>A0A3N4HUN3</accession>
<name>A0A3N4HUN3_ASCIM</name>
<dbReference type="Proteomes" id="UP000275078">
    <property type="component" value="Unassembled WGS sequence"/>
</dbReference>
<organism evidence="1 2">
    <name type="scientific">Ascobolus immersus RN42</name>
    <dbReference type="NCBI Taxonomy" id="1160509"/>
    <lineage>
        <taxon>Eukaryota</taxon>
        <taxon>Fungi</taxon>
        <taxon>Dikarya</taxon>
        <taxon>Ascomycota</taxon>
        <taxon>Pezizomycotina</taxon>
        <taxon>Pezizomycetes</taxon>
        <taxon>Pezizales</taxon>
        <taxon>Ascobolaceae</taxon>
        <taxon>Ascobolus</taxon>
    </lineage>
</organism>
<protein>
    <submittedName>
        <fullName evidence="1">Uncharacterized protein</fullName>
    </submittedName>
</protein>
<evidence type="ECO:0000313" key="1">
    <source>
        <dbReference type="EMBL" id="RPA73374.1"/>
    </source>
</evidence>
<dbReference type="AlphaFoldDB" id="A0A3N4HUN3"/>
<reference evidence="1 2" key="1">
    <citation type="journal article" date="2018" name="Nat. Ecol. Evol.">
        <title>Pezizomycetes genomes reveal the molecular basis of ectomycorrhizal truffle lifestyle.</title>
        <authorList>
            <person name="Murat C."/>
            <person name="Payen T."/>
            <person name="Noel B."/>
            <person name="Kuo A."/>
            <person name="Morin E."/>
            <person name="Chen J."/>
            <person name="Kohler A."/>
            <person name="Krizsan K."/>
            <person name="Balestrini R."/>
            <person name="Da Silva C."/>
            <person name="Montanini B."/>
            <person name="Hainaut M."/>
            <person name="Levati E."/>
            <person name="Barry K.W."/>
            <person name="Belfiori B."/>
            <person name="Cichocki N."/>
            <person name="Clum A."/>
            <person name="Dockter R.B."/>
            <person name="Fauchery L."/>
            <person name="Guy J."/>
            <person name="Iotti M."/>
            <person name="Le Tacon F."/>
            <person name="Lindquist E.A."/>
            <person name="Lipzen A."/>
            <person name="Malagnac F."/>
            <person name="Mello A."/>
            <person name="Molinier V."/>
            <person name="Miyauchi S."/>
            <person name="Poulain J."/>
            <person name="Riccioni C."/>
            <person name="Rubini A."/>
            <person name="Sitrit Y."/>
            <person name="Splivallo R."/>
            <person name="Traeger S."/>
            <person name="Wang M."/>
            <person name="Zifcakova L."/>
            <person name="Wipf D."/>
            <person name="Zambonelli A."/>
            <person name="Paolocci F."/>
            <person name="Nowrousian M."/>
            <person name="Ottonello S."/>
            <person name="Baldrian P."/>
            <person name="Spatafora J.W."/>
            <person name="Henrissat B."/>
            <person name="Nagy L.G."/>
            <person name="Aury J.M."/>
            <person name="Wincker P."/>
            <person name="Grigoriev I.V."/>
            <person name="Bonfante P."/>
            <person name="Martin F.M."/>
        </authorList>
    </citation>
    <scope>NUCLEOTIDE SEQUENCE [LARGE SCALE GENOMIC DNA]</scope>
    <source>
        <strain evidence="1 2">RN42</strain>
    </source>
</reference>
<sequence length="186" mass="21057">MRTVYMDHQAGVEPIKTSGRGGFVNRTIGLNINPDREKEPARLPSEIEAYYGTDVYPRVILGSESMRTVSQSYEIATYIKKISPNSCMIDLPVDSYRYGTARPESIRIDSIPPSDFLRFDPYLVRLHKYIKAANAYLLDGYIHPPAQRTGGFRCVSNWDIYRPNGLAFHCDAYFVLSRHEVAASGI</sequence>
<proteinExistence type="predicted"/>
<keyword evidence="2" id="KW-1185">Reference proteome</keyword>
<dbReference type="EMBL" id="ML119823">
    <property type="protein sequence ID" value="RPA73374.1"/>
    <property type="molecule type" value="Genomic_DNA"/>
</dbReference>
<evidence type="ECO:0000313" key="2">
    <source>
        <dbReference type="Proteomes" id="UP000275078"/>
    </source>
</evidence>